<dbReference type="GO" id="GO:0004519">
    <property type="term" value="F:endonuclease activity"/>
    <property type="evidence" value="ECO:0007669"/>
    <property type="project" value="UniProtKB-KW"/>
</dbReference>
<dbReference type="Gene3D" id="3.30.70.270">
    <property type="match status" value="1"/>
</dbReference>
<dbReference type="CDD" id="cd01647">
    <property type="entry name" value="RT_LTR"/>
    <property type="match status" value="1"/>
</dbReference>
<gene>
    <name evidence="10" type="ORF">Pfra01_001728000</name>
</gene>
<dbReference type="InterPro" id="IPR043128">
    <property type="entry name" value="Rev_trsase/Diguanyl_cyclase"/>
</dbReference>
<evidence type="ECO:0000256" key="2">
    <source>
        <dbReference type="ARBA" id="ARBA00022679"/>
    </source>
</evidence>
<name>A0A9W6XWF9_9STRA</name>
<keyword evidence="7" id="KW-0695">RNA-directed DNA polymerase</keyword>
<dbReference type="PANTHER" id="PTHR37984:SF5">
    <property type="entry name" value="PROTEIN NYNRIN-LIKE"/>
    <property type="match status" value="1"/>
</dbReference>
<keyword evidence="11" id="KW-1185">Reference proteome</keyword>
<evidence type="ECO:0000259" key="9">
    <source>
        <dbReference type="Pfam" id="PF17917"/>
    </source>
</evidence>
<comment type="caution">
    <text evidence="10">The sequence shown here is derived from an EMBL/GenBank/DDBJ whole genome shotgun (WGS) entry which is preliminary data.</text>
</comment>
<dbReference type="EC" id="2.7.7.49" evidence="1"/>
<dbReference type="Pfam" id="PF17917">
    <property type="entry name" value="RT_RNaseH"/>
    <property type="match status" value="1"/>
</dbReference>
<dbReference type="SUPFAM" id="SSF56672">
    <property type="entry name" value="DNA/RNA polymerases"/>
    <property type="match status" value="1"/>
</dbReference>
<dbReference type="PANTHER" id="PTHR37984">
    <property type="entry name" value="PROTEIN CBG26694"/>
    <property type="match status" value="1"/>
</dbReference>
<dbReference type="InterPro" id="IPR050951">
    <property type="entry name" value="Retrovirus_Pol_polyprotein"/>
</dbReference>
<keyword evidence="3" id="KW-0548">Nucleotidyltransferase</keyword>
<evidence type="ECO:0000256" key="4">
    <source>
        <dbReference type="ARBA" id="ARBA00022722"/>
    </source>
</evidence>
<reference evidence="10" key="1">
    <citation type="submission" date="2023-04" db="EMBL/GenBank/DDBJ databases">
        <title>Phytophthora fragariaefolia NBRC 109709.</title>
        <authorList>
            <person name="Ichikawa N."/>
            <person name="Sato H."/>
            <person name="Tonouchi N."/>
        </authorList>
    </citation>
    <scope>NUCLEOTIDE SEQUENCE</scope>
    <source>
        <strain evidence="10">NBRC 109709</strain>
    </source>
</reference>
<feature type="compositionally biased region" description="Basic and acidic residues" evidence="8">
    <location>
        <begin position="302"/>
        <end position="313"/>
    </location>
</feature>
<keyword evidence="2" id="KW-0808">Transferase</keyword>
<dbReference type="InterPro" id="IPR043502">
    <property type="entry name" value="DNA/RNA_pol_sf"/>
</dbReference>
<feature type="domain" description="Reverse transcriptase RNase H-like" evidence="9">
    <location>
        <begin position="711"/>
        <end position="808"/>
    </location>
</feature>
<keyword evidence="5" id="KW-0255">Endonuclease</keyword>
<evidence type="ECO:0000256" key="6">
    <source>
        <dbReference type="ARBA" id="ARBA00022801"/>
    </source>
</evidence>
<evidence type="ECO:0000313" key="10">
    <source>
        <dbReference type="EMBL" id="GMF46675.1"/>
    </source>
</evidence>
<dbReference type="Gene3D" id="3.10.10.10">
    <property type="entry name" value="HIV Type 1 Reverse Transcriptase, subunit A, domain 1"/>
    <property type="match status" value="1"/>
</dbReference>
<accession>A0A9W6XWF9</accession>
<dbReference type="GO" id="GO:0003964">
    <property type="term" value="F:RNA-directed DNA polymerase activity"/>
    <property type="evidence" value="ECO:0007669"/>
    <property type="project" value="UniProtKB-KW"/>
</dbReference>
<dbReference type="Gene3D" id="3.10.20.370">
    <property type="match status" value="1"/>
</dbReference>
<keyword evidence="4" id="KW-0540">Nuclease</keyword>
<evidence type="ECO:0000256" key="3">
    <source>
        <dbReference type="ARBA" id="ARBA00022695"/>
    </source>
</evidence>
<feature type="region of interest" description="Disordered" evidence="8">
    <location>
        <begin position="302"/>
        <end position="332"/>
    </location>
</feature>
<dbReference type="InterPro" id="IPR021109">
    <property type="entry name" value="Peptidase_aspartic_dom_sf"/>
</dbReference>
<dbReference type="CDD" id="cd09274">
    <property type="entry name" value="RNase_HI_RT_Ty3"/>
    <property type="match status" value="1"/>
</dbReference>
<evidence type="ECO:0000256" key="1">
    <source>
        <dbReference type="ARBA" id="ARBA00012493"/>
    </source>
</evidence>
<keyword evidence="6" id="KW-0378">Hydrolase</keyword>
<evidence type="ECO:0000256" key="8">
    <source>
        <dbReference type="SAM" id="MobiDB-lite"/>
    </source>
</evidence>
<dbReference type="EMBL" id="BSXT01002006">
    <property type="protein sequence ID" value="GMF46675.1"/>
    <property type="molecule type" value="Genomic_DNA"/>
</dbReference>
<dbReference type="FunFam" id="3.10.20.370:FF:000001">
    <property type="entry name" value="Retrovirus-related Pol polyprotein from transposon 17.6-like protein"/>
    <property type="match status" value="1"/>
</dbReference>
<evidence type="ECO:0000256" key="5">
    <source>
        <dbReference type="ARBA" id="ARBA00022759"/>
    </source>
</evidence>
<organism evidence="10 11">
    <name type="scientific">Phytophthora fragariaefolia</name>
    <dbReference type="NCBI Taxonomy" id="1490495"/>
    <lineage>
        <taxon>Eukaryota</taxon>
        <taxon>Sar</taxon>
        <taxon>Stramenopiles</taxon>
        <taxon>Oomycota</taxon>
        <taxon>Peronosporomycetes</taxon>
        <taxon>Peronosporales</taxon>
        <taxon>Peronosporaceae</taxon>
        <taxon>Phytophthora</taxon>
    </lineage>
</organism>
<dbReference type="Gene3D" id="2.40.70.10">
    <property type="entry name" value="Acid Proteases"/>
    <property type="match status" value="1"/>
</dbReference>
<dbReference type="AlphaFoldDB" id="A0A9W6XWF9"/>
<evidence type="ECO:0000256" key="7">
    <source>
        <dbReference type="ARBA" id="ARBA00022918"/>
    </source>
</evidence>
<protein>
    <recommendedName>
        <fullName evidence="1">RNA-directed DNA polymerase</fullName>
        <ecNumber evidence="1">2.7.7.49</ecNumber>
    </recommendedName>
</protein>
<proteinExistence type="predicted"/>
<dbReference type="InterPro" id="IPR041373">
    <property type="entry name" value="RT_RNaseH"/>
</dbReference>
<evidence type="ECO:0000313" key="11">
    <source>
        <dbReference type="Proteomes" id="UP001165121"/>
    </source>
</evidence>
<dbReference type="SUPFAM" id="SSF50630">
    <property type="entry name" value="Acid proteases"/>
    <property type="match status" value="1"/>
</dbReference>
<dbReference type="GO" id="GO:0016787">
    <property type="term" value="F:hydrolase activity"/>
    <property type="evidence" value="ECO:0007669"/>
    <property type="project" value="UniProtKB-KW"/>
</dbReference>
<sequence>MEIAKDVNKITQKQVSRPTRLGHLEGLDSFLDDRHGITTHGVVEQHQVGVRVFPLSANDVDRQIDNAKDLDFPYKPSPTVLVSTWIEKVDLAVQGARISGRDDWTDEELYFFVGNKLQDNAAGWWVQMDQELPMAEKTWTHLTAALIRRYGERPDRAMAEWHVYQQMMYPGETFANFSAGLRDVTGQSHLTEPIDDPIDNVARGMVNIGQPWATAPNAYAVPIDGTMGRVAIISGVGTGADPTSDVMPAQTGGDSNEISYFTNPQGVYNKYTGTWDTRRRGTNTELADTVENAITTLDVETQAKRRQQAEDAQAKLARRRAGGAEPGVQRAQVRLAQRMDSGMTSAMTATRAMNDDGPTTDVTVAANDGLPTATIYVGNERLDVKLDSGAGYSVAGTDWMMRGKRLKKPAPVDCAEDIGGFLLNVIGVWTFHMRNAFGQLVEVRACIVDGCTDEVLIGVDFLSQHQTNIDFERNEVRYSEKVTTVVIPCRTENEGSAKNEDEVRIEHEEPEARKLMLWLLRAYREVSVNKGDCPPMTTLDVEHHIDTGTAAPILQKRRRDAQVEDAIIESNVIQMLPAGVIEESNGAWGFPVVLVKNKDGEVRFCVDYRALNKVTKKYVYPLPRIDETLEALGAAQLFTTLDLRYGYWQIGVAPADRDKTAFTTKQGLYRFQRVPFGLMNAPSTFQRMMNGVLRGLTWLTCLVYLDDIVVKLVTDASKIGLGACLMQDQGCGWQPVAFASKVNSNAEANYSITELECLAVVWSVKLFRSYLYGRSFTIVTDHAALKWHMTRPNLAGRLYRWSLTMQEYEFVIEYRPGVINMVADALSRIPAVVRMAIINRPFTRGAKKRLEAATTAAQRDATETVTDATRATPPDE</sequence>
<dbReference type="Proteomes" id="UP001165121">
    <property type="component" value="Unassembled WGS sequence"/>
</dbReference>
<dbReference type="OrthoDB" id="425619at2759"/>
<feature type="region of interest" description="Disordered" evidence="8">
    <location>
        <begin position="849"/>
        <end position="876"/>
    </location>
</feature>